<keyword evidence="3" id="KW-0813">Transport</keyword>
<keyword evidence="8 10" id="KW-0472">Membrane</keyword>
<evidence type="ECO:0000256" key="3">
    <source>
        <dbReference type="ARBA" id="ARBA00022448"/>
    </source>
</evidence>
<evidence type="ECO:0000256" key="2">
    <source>
        <dbReference type="ARBA" id="ARBA00009063"/>
    </source>
</evidence>
<accession>A0ABY1UST3</accession>
<evidence type="ECO:0000313" key="12">
    <source>
        <dbReference type="EMBL" id="SOV17541.1"/>
    </source>
</evidence>
<feature type="region of interest" description="Disordered" evidence="9">
    <location>
        <begin position="289"/>
        <end position="309"/>
    </location>
</feature>
<name>A0ABY1UST3_9APIC</name>
<dbReference type="Proteomes" id="UP000831156">
    <property type="component" value="Chromosome 13"/>
</dbReference>
<evidence type="ECO:0000256" key="7">
    <source>
        <dbReference type="ARBA" id="ARBA00023054"/>
    </source>
</evidence>
<keyword evidence="6 10" id="KW-1133">Transmembrane helix</keyword>
<evidence type="ECO:0000256" key="5">
    <source>
        <dbReference type="ARBA" id="ARBA00022927"/>
    </source>
</evidence>
<keyword evidence="7" id="KW-0175">Coiled coil</keyword>
<keyword evidence="13" id="KW-1185">Reference proteome</keyword>
<feature type="domain" description="T-SNARE coiled-coil homology" evidence="11">
    <location>
        <begin position="352"/>
        <end position="414"/>
    </location>
</feature>
<keyword evidence="4 10" id="KW-0812">Transmembrane</keyword>
<gene>
    <name evidence="12" type="ORF">PGABG01_1324900</name>
</gene>
<evidence type="ECO:0000256" key="9">
    <source>
        <dbReference type="SAM" id="MobiDB-lite"/>
    </source>
</evidence>
<reference evidence="12" key="1">
    <citation type="submission" date="2016-09" db="EMBL/GenBank/DDBJ databases">
        <authorList>
            <consortium name="Pathogen Informatics"/>
            <person name="Sun Q."/>
            <person name="Inoue M."/>
        </authorList>
    </citation>
    <scope>NUCLEOTIDE SEQUENCE</scope>
</reference>
<evidence type="ECO:0000256" key="1">
    <source>
        <dbReference type="ARBA" id="ARBA00004211"/>
    </source>
</evidence>
<protein>
    <submittedName>
        <fullName evidence="12">Syntaxin, Qa-SNARE family</fullName>
    </submittedName>
</protein>
<dbReference type="PANTHER" id="PTHR15959:SF0">
    <property type="entry name" value="SYNTAXIN-18"/>
    <property type="match status" value="1"/>
</dbReference>
<dbReference type="PROSITE" id="PS50192">
    <property type="entry name" value="T_SNARE"/>
    <property type="match status" value="1"/>
</dbReference>
<evidence type="ECO:0000313" key="13">
    <source>
        <dbReference type="Proteomes" id="UP000831156"/>
    </source>
</evidence>
<evidence type="ECO:0000256" key="6">
    <source>
        <dbReference type="ARBA" id="ARBA00022989"/>
    </source>
</evidence>
<keyword evidence="5" id="KW-0653">Protein transport</keyword>
<dbReference type="InterPro" id="IPR000727">
    <property type="entry name" value="T_SNARE_dom"/>
</dbReference>
<dbReference type="PANTHER" id="PTHR15959">
    <property type="entry name" value="SYNTAXIN-18"/>
    <property type="match status" value="1"/>
</dbReference>
<sequence>MDRYDDFIKLCEKFNKNVNKFMDVKEEKRNVKDDFFITSSKIYTKLFSACEYIDNNTLKEYGLYMNSSSCSSIYFSKYKPKGKNKDNLLFLINNISEDIKNLEPQVQIHNDILNCLNNLLSIFVDIINKYDNNLSNYNLKLNTYTTFYFYDVKSVKCNFDFLNKLNTQIYGSDIYINKSKDNNSQLYSSLQRGKHIKVNKQNDNSLYIQGGDTISQGLNDDKHVHMNDMLASQMNIKRNYINDDINTYDNNNNNNNNIYVNNSTGGQDINLPTHLNSNENIKIHKSNLRKRRDLNNNSNNNNNNNSSKQVHFNTYSYLDEENNPDESHNNNIFYQNNLLSNNQKLEFKKYVDLFEKEENTYIMETKKKIAKISNLMNIFVNKIYEQNENLKMIETIIEESIDNVSQGNNYLTKIKNKKNINSLIFFFLICTSIFLFILDFFK</sequence>
<evidence type="ECO:0000256" key="8">
    <source>
        <dbReference type="ARBA" id="ARBA00023136"/>
    </source>
</evidence>
<proteinExistence type="inferred from homology"/>
<evidence type="ECO:0000259" key="11">
    <source>
        <dbReference type="PROSITE" id="PS50192"/>
    </source>
</evidence>
<comment type="similarity">
    <text evidence="2">Belongs to the syntaxin family.</text>
</comment>
<dbReference type="Gene3D" id="1.20.5.110">
    <property type="match status" value="1"/>
</dbReference>
<organism evidence="12 13">
    <name type="scientific">Plasmodium gaboni</name>
    <dbReference type="NCBI Taxonomy" id="647221"/>
    <lineage>
        <taxon>Eukaryota</taxon>
        <taxon>Sar</taxon>
        <taxon>Alveolata</taxon>
        <taxon>Apicomplexa</taxon>
        <taxon>Aconoidasida</taxon>
        <taxon>Haemosporida</taxon>
        <taxon>Plasmodiidae</taxon>
        <taxon>Plasmodium</taxon>
        <taxon>Plasmodium (Laverania)</taxon>
    </lineage>
</organism>
<feature type="transmembrane region" description="Helical" evidence="10">
    <location>
        <begin position="423"/>
        <end position="441"/>
    </location>
</feature>
<comment type="subcellular location">
    <subcellularLocation>
        <location evidence="1">Membrane</location>
        <topology evidence="1">Single-pass type IV membrane protein</topology>
    </subcellularLocation>
</comment>
<dbReference type="EMBL" id="LT969436">
    <property type="protein sequence ID" value="SOV17541.1"/>
    <property type="molecule type" value="Genomic_DNA"/>
</dbReference>
<evidence type="ECO:0000256" key="4">
    <source>
        <dbReference type="ARBA" id="ARBA00022692"/>
    </source>
</evidence>
<feature type="compositionally biased region" description="Low complexity" evidence="9">
    <location>
        <begin position="295"/>
        <end position="307"/>
    </location>
</feature>
<evidence type="ECO:0000256" key="10">
    <source>
        <dbReference type="SAM" id="Phobius"/>
    </source>
</evidence>